<dbReference type="Proteomes" id="UP000075880">
    <property type="component" value="Unassembled WGS sequence"/>
</dbReference>
<dbReference type="EnsemblMetazoa" id="ENSAATROPT001532">
    <property type="protein sequence ID" value="ENSAATROPP001476"/>
    <property type="gene ID" value="ENSAATROPG001215"/>
</dbReference>
<proteinExistence type="predicted"/>
<protein>
    <submittedName>
        <fullName evidence="1">Uncharacterized protein</fullName>
    </submittedName>
</protein>
<evidence type="ECO:0000313" key="1">
    <source>
        <dbReference type="EnsemblMetazoa" id="ENSAATROPP001476"/>
    </source>
</evidence>
<sequence>MPRTPSGWRLDVLEYPSTLFQMVQLEAFLAGYRCDHFKQLLPRGTRSSFLRRANNGWLRTQRFASVVCFVPFTARVAPFTLFPLHRSHAFPAANTNGAQGNGHQGGRCFHFYIRGQMSQFLPFSTMARLLVGLLHRLGNRHAHDPAPGVGTTELYANPPAERNGVQTFAVMDLRDHGRLI</sequence>
<accession>A0AAG5CRM5</accession>
<dbReference type="AlphaFoldDB" id="A0AAG5CRM5"/>
<reference evidence="1" key="1">
    <citation type="submission" date="2024-04" db="UniProtKB">
        <authorList>
            <consortium name="EnsemblMetazoa"/>
        </authorList>
    </citation>
    <scope>IDENTIFICATION</scope>
    <source>
        <strain evidence="1">EBRO</strain>
    </source>
</reference>
<organism evidence="1 2">
    <name type="scientific">Anopheles atroparvus</name>
    <name type="common">European mosquito</name>
    <dbReference type="NCBI Taxonomy" id="41427"/>
    <lineage>
        <taxon>Eukaryota</taxon>
        <taxon>Metazoa</taxon>
        <taxon>Ecdysozoa</taxon>
        <taxon>Arthropoda</taxon>
        <taxon>Hexapoda</taxon>
        <taxon>Insecta</taxon>
        <taxon>Pterygota</taxon>
        <taxon>Neoptera</taxon>
        <taxon>Endopterygota</taxon>
        <taxon>Diptera</taxon>
        <taxon>Nematocera</taxon>
        <taxon>Culicoidea</taxon>
        <taxon>Culicidae</taxon>
        <taxon>Anophelinae</taxon>
        <taxon>Anopheles</taxon>
    </lineage>
</organism>
<name>A0AAG5CRM5_ANOAO</name>
<evidence type="ECO:0000313" key="2">
    <source>
        <dbReference type="Proteomes" id="UP000075880"/>
    </source>
</evidence>
<keyword evidence="2" id="KW-1185">Reference proteome</keyword>